<reference evidence="2 3" key="1">
    <citation type="journal article" date="2013" name="ISME J.">
        <title>Metabolic model for the filamentous 'Candidatus Microthrix parvicella' based on genomic and metagenomic analyses.</title>
        <authorList>
            <person name="Jon McIlroy S."/>
            <person name="Kristiansen R."/>
            <person name="Albertsen M."/>
            <person name="Michael Karst S."/>
            <person name="Rossetti S."/>
            <person name="Lund Nielsen J."/>
            <person name="Tandoi V."/>
            <person name="James Seviour R."/>
            <person name="Nielsen P.H."/>
        </authorList>
    </citation>
    <scope>NUCLEOTIDE SEQUENCE [LARGE SCALE GENOMIC DNA]</scope>
    <source>
        <strain evidence="2 3">RN1</strain>
    </source>
</reference>
<evidence type="ECO:0000313" key="2">
    <source>
        <dbReference type="EMBL" id="CCM62019.1"/>
    </source>
</evidence>
<proteinExistence type="predicted"/>
<feature type="domain" description="Peptidase M15C" evidence="1">
    <location>
        <begin position="5"/>
        <end position="78"/>
    </location>
</feature>
<gene>
    <name evidence="2" type="ORF">BN381_10250</name>
</gene>
<name>R4YVK4_9ACTN</name>
<organism evidence="2 3">
    <name type="scientific">Candidatus Neomicrothrix parvicella RN1</name>
    <dbReference type="NCBI Taxonomy" id="1229780"/>
    <lineage>
        <taxon>Bacteria</taxon>
        <taxon>Bacillati</taxon>
        <taxon>Actinomycetota</taxon>
        <taxon>Acidimicrobiia</taxon>
        <taxon>Acidimicrobiales</taxon>
        <taxon>Microthrixaceae</taxon>
        <taxon>Candidatus Neomicrothrix</taxon>
    </lineage>
</organism>
<dbReference type="AlphaFoldDB" id="R4YVK4"/>
<comment type="caution">
    <text evidence="2">The sequence shown here is derived from an EMBL/GenBank/DDBJ whole genome shotgun (WGS) entry which is preliminary data.</text>
</comment>
<dbReference type="HOGENOM" id="CLU_2394324_0_0_11"/>
<evidence type="ECO:0000313" key="3">
    <source>
        <dbReference type="Proteomes" id="UP000018291"/>
    </source>
</evidence>
<dbReference type="GO" id="GO:0008233">
    <property type="term" value="F:peptidase activity"/>
    <property type="evidence" value="ECO:0007669"/>
    <property type="project" value="InterPro"/>
</dbReference>
<dbReference type="Gene3D" id="3.30.1380.10">
    <property type="match status" value="1"/>
</dbReference>
<protein>
    <recommendedName>
        <fullName evidence="1">Peptidase M15C domain-containing protein</fullName>
    </recommendedName>
</protein>
<accession>R4YVK4</accession>
<dbReference type="RefSeq" id="WP_012223013.1">
    <property type="nucleotide sequence ID" value="NZ_HG422565.1"/>
</dbReference>
<keyword evidence="3" id="KW-1185">Reference proteome</keyword>
<evidence type="ECO:0000259" key="1">
    <source>
        <dbReference type="Pfam" id="PF13539"/>
    </source>
</evidence>
<dbReference type="Proteomes" id="UP000018291">
    <property type="component" value="Unassembled WGS sequence"/>
</dbReference>
<dbReference type="InterPro" id="IPR039561">
    <property type="entry name" value="Peptidase_M15C"/>
</dbReference>
<dbReference type="InterPro" id="IPR009045">
    <property type="entry name" value="Zn_M74/Hedgehog-like"/>
</dbReference>
<dbReference type="eggNOG" id="COG2843">
    <property type="taxonomic scope" value="Bacteria"/>
</dbReference>
<dbReference type="STRING" id="1229780.BN381_10250"/>
<dbReference type="Pfam" id="PF13539">
    <property type="entry name" value="Peptidase_M15_4"/>
    <property type="match status" value="1"/>
</dbReference>
<dbReference type="EMBL" id="CANL01000001">
    <property type="protein sequence ID" value="CCM62019.1"/>
    <property type="molecule type" value="Genomic_DNA"/>
</dbReference>
<sequence>MAPAPHSYGTPLDLSPLENPCVSISGMTSPPASERYLDRVPSHTAVISHGDNVVEAFSQTGWQWGGIWPGPVDYQHFSVNGRWAPCVDHAHQE</sequence>
<dbReference type="SUPFAM" id="SSF55166">
    <property type="entry name" value="Hedgehog/DD-peptidase"/>
    <property type="match status" value="1"/>
</dbReference>